<keyword evidence="9 15" id="KW-0418">Kinase</keyword>
<dbReference type="PIRSF" id="PIRSF004491">
    <property type="entry name" value="FAD_Synth"/>
    <property type="match status" value="1"/>
</dbReference>
<dbReference type="InterPro" id="IPR015864">
    <property type="entry name" value="FAD_synthase"/>
</dbReference>
<dbReference type="Gene3D" id="3.40.50.620">
    <property type="entry name" value="HUPs"/>
    <property type="match status" value="1"/>
</dbReference>
<evidence type="ECO:0000256" key="3">
    <source>
        <dbReference type="ARBA" id="ARBA00005201"/>
    </source>
</evidence>
<dbReference type="InterPro" id="IPR014729">
    <property type="entry name" value="Rossmann-like_a/b/a_fold"/>
</dbReference>
<evidence type="ECO:0000256" key="10">
    <source>
        <dbReference type="ARBA" id="ARBA00022827"/>
    </source>
</evidence>
<dbReference type="NCBIfam" id="NF004160">
    <property type="entry name" value="PRK05627.1-3"/>
    <property type="match status" value="1"/>
</dbReference>
<dbReference type="SMART" id="SM00904">
    <property type="entry name" value="Flavokinase"/>
    <property type="match status" value="1"/>
</dbReference>
<dbReference type="NCBIfam" id="TIGR00083">
    <property type="entry name" value="ribF"/>
    <property type="match status" value="1"/>
</dbReference>
<dbReference type="CDD" id="cd02064">
    <property type="entry name" value="FAD_synthetase_N"/>
    <property type="match status" value="1"/>
</dbReference>
<comment type="catalytic activity">
    <reaction evidence="13 15">
        <text>riboflavin + ATP = FMN + ADP + H(+)</text>
        <dbReference type="Rhea" id="RHEA:14357"/>
        <dbReference type="ChEBI" id="CHEBI:15378"/>
        <dbReference type="ChEBI" id="CHEBI:30616"/>
        <dbReference type="ChEBI" id="CHEBI:57986"/>
        <dbReference type="ChEBI" id="CHEBI:58210"/>
        <dbReference type="ChEBI" id="CHEBI:456216"/>
        <dbReference type="EC" id="2.7.1.26"/>
    </reaction>
</comment>
<evidence type="ECO:0000256" key="8">
    <source>
        <dbReference type="ARBA" id="ARBA00022741"/>
    </source>
</evidence>
<dbReference type="InterPro" id="IPR015865">
    <property type="entry name" value="Riboflavin_kinase_bac/euk"/>
</dbReference>
<dbReference type="InterPro" id="IPR023468">
    <property type="entry name" value="Riboflavin_kinase"/>
</dbReference>
<evidence type="ECO:0000256" key="6">
    <source>
        <dbReference type="ARBA" id="ARBA00022679"/>
    </source>
</evidence>
<dbReference type="NCBIfam" id="NF004163">
    <property type="entry name" value="PRK05627.1-6"/>
    <property type="match status" value="1"/>
</dbReference>
<keyword evidence="12" id="KW-0511">Multifunctional enzyme</keyword>
<dbReference type="GO" id="GO:0009231">
    <property type="term" value="P:riboflavin biosynthetic process"/>
    <property type="evidence" value="ECO:0007669"/>
    <property type="project" value="InterPro"/>
</dbReference>
<comment type="catalytic activity">
    <reaction evidence="14 15">
        <text>FMN + ATP + H(+) = FAD + diphosphate</text>
        <dbReference type="Rhea" id="RHEA:17237"/>
        <dbReference type="ChEBI" id="CHEBI:15378"/>
        <dbReference type="ChEBI" id="CHEBI:30616"/>
        <dbReference type="ChEBI" id="CHEBI:33019"/>
        <dbReference type="ChEBI" id="CHEBI:57692"/>
        <dbReference type="ChEBI" id="CHEBI:58210"/>
        <dbReference type="EC" id="2.7.7.2"/>
    </reaction>
</comment>
<gene>
    <name evidence="17" type="ORF">Ga0061069_10725</name>
</gene>
<dbReference type="PANTHER" id="PTHR22749:SF6">
    <property type="entry name" value="RIBOFLAVIN KINASE"/>
    <property type="match status" value="1"/>
</dbReference>
<keyword evidence="5 15" id="KW-0288">FMN</keyword>
<dbReference type="SUPFAM" id="SSF52374">
    <property type="entry name" value="Nucleotidylyl transferase"/>
    <property type="match status" value="1"/>
</dbReference>
<evidence type="ECO:0000313" key="18">
    <source>
        <dbReference type="Proteomes" id="UP000183649"/>
    </source>
</evidence>
<dbReference type="GO" id="GO:0009398">
    <property type="term" value="P:FMN biosynthetic process"/>
    <property type="evidence" value="ECO:0007669"/>
    <property type="project" value="UniProtKB-UniRule"/>
</dbReference>
<dbReference type="InterPro" id="IPR023465">
    <property type="entry name" value="Riboflavin_kinase_dom_sf"/>
</dbReference>
<dbReference type="GO" id="GO:0008531">
    <property type="term" value="F:riboflavin kinase activity"/>
    <property type="evidence" value="ECO:0007669"/>
    <property type="project" value="UniProtKB-UniRule"/>
</dbReference>
<sequence length="323" mass="36057">MHVFRGFHHKLLAARTALTIGNFDGVHRGHQAMLHQLVQTARFRALTPTVLTFEPHPRDFFATLQGHAESAPTHISTLRDKLCALGDAGVQQVVVLRFDQHLAALSPADFVARIVLDGLKARYVLIGDDFRFGAKRAGHFEQLDRLMREAGAEAQQMSVVTETDLRISSSAVRDALKRGDMQMAERLLGRPYAISGHVMHGAKLGRQLGFPTLNLRFDRARPALGGIFVARVFGLHDTPLPAVASLGTRPAIEDQGRVLLETHVFDWRGDAYGKLIRVELLHKLRDEAHYPDLDQLTAAIQHDSDQARAWFAQLARQTTRDRI</sequence>
<dbReference type="EC" id="2.7.1.26" evidence="15"/>
<dbReference type="NCBIfam" id="NF004159">
    <property type="entry name" value="PRK05627.1-2"/>
    <property type="match status" value="1"/>
</dbReference>
<evidence type="ECO:0000256" key="7">
    <source>
        <dbReference type="ARBA" id="ARBA00022695"/>
    </source>
</evidence>
<dbReference type="InterPro" id="IPR002606">
    <property type="entry name" value="Riboflavin_kinase_bac"/>
</dbReference>
<evidence type="ECO:0000256" key="11">
    <source>
        <dbReference type="ARBA" id="ARBA00022840"/>
    </source>
</evidence>
<evidence type="ECO:0000256" key="13">
    <source>
        <dbReference type="ARBA" id="ARBA00047880"/>
    </source>
</evidence>
<keyword evidence="11 15" id="KW-0067">ATP-binding</keyword>
<accession>A0A0K6I4N2</accession>
<keyword evidence="7 15" id="KW-0548">Nucleotidyltransferase</keyword>
<dbReference type="GO" id="GO:0003919">
    <property type="term" value="F:FMN adenylyltransferase activity"/>
    <property type="evidence" value="ECO:0007669"/>
    <property type="project" value="UniProtKB-UniRule"/>
</dbReference>
<dbReference type="PANTHER" id="PTHR22749">
    <property type="entry name" value="RIBOFLAVIN KINASE/FMN ADENYLYLTRANSFERASE"/>
    <property type="match status" value="1"/>
</dbReference>
<protein>
    <recommendedName>
        <fullName evidence="15">Riboflavin biosynthesis protein</fullName>
    </recommendedName>
    <domain>
        <recommendedName>
            <fullName evidence="15">Riboflavin kinase</fullName>
            <ecNumber evidence="15">2.7.1.26</ecNumber>
        </recommendedName>
        <alternativeName>
            <fullName evidence="15">Flavokinase</fullName>
        </alternativeName>
    </domain>
    <domain>
        <recommendedName>
            <fullName evidence="15">FMN adenylyltransferase</fullName>
            <ecNumber evidence="15">2.7.7.2</ecNumber>
        </recommendedName>
        <alternativeName>
            <fullName evidence="15">FAD pyrophosphorylase</fullName>
        </alternativeName>
        <alternativeName>
            <fullName evidence="15">FAD synthase</fullName>
        </alternativeName>
    </domain>
</protein>
<evidence type="ECO:0000259" key="16">
    <source>
        <dbReference type="SMART" id="SM00904"/>
    </source>
</evidence>
<evidence type="ECO:0000256" key="9">
    <source>
        <dbReference type="ARBA" id="ARBA00022777"/>
    </source>
</evidence>
<keyword evidence="4 15" id="KW-0285">Flavoprotein</keyword>
<dbReference type="EMBL" id="CYHF01000007">
    <property type="protein sequence ID" value="CUA98257.1"/>
    <property type="molecule type" value="Genomic_DNA"/>
</dbReference>
<dbReference type="RefSeq" id="WP_055450941.1">
    <property type="nucleotide sequence ID" value="NZ_CYHF01000007.1"/>
</dbReference>
<dbReference type="UniPathway" id="UPA00277">
    <property type="reaction ID" value="UER00407"/>
</dbReference>
<evidence type="ECO:0000256" key="5">
    <source>
        <dbReference type="ARBA" id="ARBA00022643"/>
    </source>
</evidence>
<dbReference type="EC" id="2.7.7.2" evidence="15"/>
<keyword evidence="6 15" id="KW-0808">Transferase</keyword>
<evidence type="ECO:0000256" key="15">
    <source>
        <dbReference type="PIRNR" id="PIRNR004491"/>
    </source>
</evidence>
<dbReference type="SUPFAM" id="SSF82114">
    <property type="entry name" value="Riboflavin kinase-like"/>
    <property type="match status" value="1"/>
</dbReference>
<evidence type="ECO:0000256" key="4">
    <source>
        <dbReference type="ARBA" id="ARBA00022630"/>
    </source>
</evidence>
<proteinExistence type="inferred from homology"/>
<keyword evidence="8 15" id="KW-0547">Nucleotide-binding</keyword>
<evidence type="ECO:0000256" key="12">
    <source>
        <dbReference type="ARBA" id="ARBA00023268"/>
    </source>
</evidence>
<dbReference type="AlphaFoldDB" id="A0A0K6I4N2"/>
<keyword evidence="10 15" id="KW-0274">FAD</keyword>
<dbReference type="Pfam" id="PF01687">
    <property type="entry name" value="Flavokinase"/>
    <property type="match status" value="1"/>
</dbReference>
<feature type="domain" description="Riboflavin kinase" evidence="16">
    <location>
        <begin position="187"/>
        <end position="312"/>
    </location>
</feature>
<comment type="function">
    <text evidence="1">Catalyzes the phosphorylation of riboflavin to FMN followed by the adenylation of FMN to FAD.</text>
</comment>
<dbReference type="OrthoDB" id="9803667at2"/>
<dbReference type="Pfam" id="PF06574">
    <property type="entry name" value="FAD_syn"/>
    <property type="match status" value="1"/>
</dbReference>
<evidence type="ECO:0000256" key="14">
    <source>
        <dbReference type="ARBA" id="ARBA00049494"/>
    </source>
</evidence>
<keyword evidence="18" id="KW-1185">Reference proteome</keyword>
<comment type="similarity">
    <text evidence="15">Belongs to the ribF family.</text>
</comment>
<comment type="pathway">
    <text evidence="2 15">Cofactor biosynthesis; FAD biosynthesis; FAD from FMN: step 1/1.</text>
</comment>
<organism evidence="17 18">
    <name type="scientific">Thiomonas bhubaneswarensis</name>
    <dbReference type="NCBI Taxonomy" id="339866"/>
    <lineage>
        <taxon>Bacteria</taxon>
        <taxon>Pseudomonadati</taxon>
        <taxon>Pseudomonadota</taxon>
        <taxon>Betaproteobacteria</taxon>
        <taxon>Burkholderiales</taxon>
        <taxon>Thiomonas</taxon>
    </lineage>
</organism>
<reference evidence="18" key="1">
    <citation type="submission" date="2015-08" db="EMBL/GenBank/DDBJ databases">
        <authorList>
            <person name="Varghese N."/>
        </authorList>
    </citation>
    <scope>NUCLEOTIDE SEQUENCE [LARGE SCALE GENOMIC DNA]</scope>
    <source>
        <strain evidence="18">DSM 18181</strain>
    </source>
</reference>
<dbReference type="GO" id="GO:0005524">
    <property type="term" value="F:ATP binding"/>
    <property type="evidence" value="ECO:0007669"/>
    <property type="project" value="UniProtKB-UniRule"/>
</dbReference>
<evidence type="ECO:0000256" key="1">
    <source>
        <dbReference type="ARBA" id="ARBA00002121"/>
    </source>
</evidence>
<evidence type="ECO:0000256" key="2">
    <source>
        <dbReference type="ARBA" id="ARBA00004726"/>
    </source>
</evidence>
<comment type="pathway">
    <text evidence="3 15">Cofactor biosynthesis; FMN biosynthesis; FMN from riboflavin (ATP route): step 1/1.</text>
</comment>
<dbReference type="Proteomes" id="UP000183649">
    <property type="component" value="Unassembled WGS sequence"/>
</dbReference>
<dbReference type="GO" id="GO:0006747">
    <property type="term" value="P:FAD biosynthetic process"/>
    <property type="evidence" value="ECO:0007669"/>
    <property type="project" value="UniProtKB-UniRule"/>
</dbReference>
<dbReference type="STRING" id="339866.GCA_001418255_02064"/>
<name>A0A0K6I4N2_9BURK</name>
<dbReference type="Gene3D" id="2.40.30.30">
    <property type="entry name" value="Riboflavin kinase-like"/>
    <property type="match status" value="1"/>
</dbReference>
<dbReference type="UniPathway" id="UPA00276">
    <property type="reaction ID" value="UER00406"/>
</dbReference>
<dbReference type="FunFam" id="3.40.50.620:FF:000021">
    <property type="entry name" value="Riboflavin biosynthesis protein"/>
    <property type="match status" value="1"/>
</dbReference>
<evidence type="ECO:0000313" key="17">
    <source>
        <dbReference type="EMBL" id="CUA98257.1"/>
    </source>
</evidence>